<organism evidence="1 2">
    <name type="scientific">Rhizobium tubonense</name>
    <dbReference type="NCBI Taxonomy" id="484088"/>
    <lineage>
        <taxon>Bacteria</taxon>
        <taxon>Pseudomonadati</taxon>
        <taxon>Pseudomonadota</taxon>
        <taxon>Alphaproteobacteria</taxon>
        <taxon>Hyphomicrobiales</taxon>
        <taxon>Rhizobiaceae</taxon>
        <taxon>Rhizobium/Agrobacterium group</taxon>
        <taxon>Rhizobium</taxon>
    </lineage>
</organism>
<dbReference type="Gene3D" id="6.10.250.730">
    <property type="match status" value="1"/>
</dbReference>
<gene>
    <name evidence="1" type="ORF">CPY51_09150</name>
</gene>
<protein>
    <recommendedName>
        <fullName evidence="3">DUF982 domain-containing protein</fullName>
    </recommendedName>
</protein>
<reference evidence="1 2" key="1">
    <citation type="journal article" date="2018" name="Sci. Rep.">
        <title>Rhizobium tumorigenes sp. nov., a novel plant tumorigenic bacterium isolated from cane gall tumors on thornless blackberry.</title>
        <authorList>
            <person name="Kuzmanovi N."/>
            <person name="Smalla K."/>
            <person name="Gronow S."/>
            <person name="PuBawska J."/>
        </authorList>
    </citation>
    <scope>NUCLEOTIDE SEQUENCE [LARGE SCALE GENOMIC DNA]</scope>
    <source>
        <strain evidence="1 2">CCBAU 85046</strain>
    </source>
</reference>
<comment type="caution">
    <text evidence="1">The sequence shown here is derived from an EMBL/GenBank/DDBJ whole genome shotgun (WGS) entry which is preliminary data.</text>
</comment>
<dbReference type="AlphaFoldDB" id="A0A2W4DDL2"/>
<sequence length="89" mass="9781">MRIRWERPVMLACKASGELLVITTTEEAFEFLTSKWPISGGKKYFTALEFCDRVAVGTADRERARLAFIAAAEEAGLPVTTIGVADTVE</sequence>
<dbReference type="InterPro" id="IPR010385">
    <property type="entry name" value="DUF982"/>
</dbReference>
<accession>A0A2W4DDL2</accession>
<name>A0A2W4DDL2_9HYPH</name>
<proteinExistence type="predicted"/>
<dbReference type="OrthoDB" id="7950883at2"/>
<evidence type="ECO:0000313" key="2">
    <source>
        <dbReference type="Proteomes" id="UP000248925"/>
    </source>
</evidence>
<keyword evidence="2" id="KW-1185">Reference proteome</keyword>
<dbReference type="Pfam" id="PF06169">
    <property type="entry name" value="DUF982"/>
    <property type="match status" value="1"/>
</dbReference>
<dbReference type="EMBL" id="PCDP01000029">
    <property type="protein sequence ID" value="PZM14854.1"/>
    <property type="molecule type" value="Genomic_DNA"/>
</dbReference>
<evidence type="ECO:0008006" key="3">
    <source>
        <dbReference type="Google" id="ProtNLM"/>
    </source>
</evidence>
<dbReference type="Proteomes" id="UP000248925">
    <property type="component" value="Unassembled WGS sequence"/>
</dbReference>
<dbReference type="RefSeq" id="WP_111159943.1">
    <property type="nucleotide sequence ID" value="NZ_PCDP01000029.1"/>
</dbReference>
<evidence type="ECO:0000313" key="1">
    <source>
        <dbReference type="EMBL" id="PZM14854.1"/>
    </source>
</evidence>